<dbReference type="AlphaFoldDB" id="A0A8K1CMM8"/>
<keyword evidence="1" id="KW-1133">Transmembrane helix</keyword>
<evidence type="ECO:0000313" key="3">
    <source>
        <dbReference type="Proteomes" id="UP000794436"/>
    </source>
</evidence>
<sequence>MKASMKCGLSRLTFLHSCTIRSRKVEAVDEGSDVLIALPTPGWFTTIVTAAYSVVSITMIARGIVAVFLQSRIVRYIPNDIRYSKKCRLAWFLLPFMPIDEMLTDDERSVITFKGSLMVASDVWMNHWLYINLSMLNAIANLRLTYCTLQLGTWYLRMKVTLENFLFLSLNVFLKLGLNSLRSMQLTRNSTRERIESYIDGSSMFLSFKIYNLLLCIILFFMMQTRGTPTFMKRQSPYKVGTYGGIPEIELFWESELMCDLVSLLLRLGASGQLVGILLMLTRFRKVTHRRIMHLLRKRFFFVGWDGLMAAQLLGMDPT</sequence>
<feature type="transmembrane region" description="Helical" evidence="1">
    <location>
        <begin position="202"/>
        <end position="223"/>
    </location>
</feature>
<evidence type="ECO:0000313" key="2">
    <source>
        <dbReference type="EMBL" id="TMW65108.1"/>
    </source>
</evidence>
<accession>A0A8K1CMM8</accession>
<gene>
    <name evidence="2" type="ORF">Poli38472_009275</name>
</gene>
<keyword evidence="3" id="KW-1185">Reference proteome</keyword>
<name>A0A8K1CMM8_PYTOL</name>
<dbReference type="EMBL" id="SPLM01000038">
    <property type="protein sequence ID" value="TMW65108.1"/>
    <property type="molecule type" value="Genomic_DNA"/>
</dbReference>
<feature type="transmembrane region" description="Helical" evidence="1">
    <location>
        <begin position="261"/>
        <end position="280"/>
    </location>
</feature>
<dbReference type="Proteomes" id="UP000794436">
    <property type="component" value="Unassembled WGS sequence"/>
</dbReference>
<keyword evidence="1" id="KW-0472">Membrane</keyword>
<comment type="caution">
    <text evidence="2">The sequence shown here is derived from an EMBL/GenBank/DDBJ whole genome shotgun (WGS) entry which is preliminary data.</text>
</comment>
<protein>
    <submittedName>
        <fullName evidence="2">Uncharacterized protein</fullName>
    </submittedName>
</protein>
<reference evidence="2" key="1">
    <citation type="submission" date="2019-03" db="EMBL/GenBank/DDBJ databases">
        <title>Long read genome sequence of the mycoparasitic Pythium oligandrum ATCC 38472 isolated from sugarbeet rhizosphere.</title>
        <authorList>
            <person name="Gaulin E."/>
        </authorList>
    </citation>
    <scope>NUCLEOTIDE SEQUENCE</scope>
    <source>
        <strain evidence="2">ATCC 38472_TT</strain>
    </source>
</reference>
<feature type="transmembrane region" description="Helical" evidence="1">
    <location>
        <begin position="43"/>
        <end position="69"/>
    </location>
</feature>
<evidence type="ECO:0000256" key="1">
    <source>
        <dbReference type="SAM" id="Phobius"/>
    </source>
</evidence>
<organism evidence="2 3">
    <name type="scientific">Pythium oligandrum</name>
    <name type="common">Mycoparasitic fungus</name>
    <dbReference type="NCBI Taxonomy" id="41045"/>
    <lineage>
        <taxon>Eukaryota</taxon>
        <taxon>Sar</taxon>
        <taxon>Stramenopiles</taxon>
        <taxon>Oomycota</taxon>
        <taxon>Peronosporomycetes</taxon>
        <taxon>Pythiales</taxon>
        <taxon>Pythiaceae</taxon>
        <taxon>Pythium</taxon>
    </lineage>
</organism>
<keyword evidence="1" id="KW-0812">Transmembrane</keyword>
<proteinExistence type="predicted"/>